<evidence type="ECO:0000256" key="8">
    <source>
        <dbReference type="RuleBase" id="RU366036"/>
    </source>
</evidence>
<dbReference type="GO" id="GO:0016592">
    <property type="term" value="C:mediator complex"/>
    <property type="evidence" value="ECO:0007669"/>
    <property type="project" value="UniProtKB-UniRule"/>
</dbReference>
<dbReference type="InterPro" id="IPR021384">
    <property type="entry name" value="Mediator_Med21"/>
</dbReference>
<comment type="function">
    <text evidence="8">Component of the Mediator complex, a coactivator involved in the regulated transcription of nearly all RNA polymerase II-dependent genes. Mediator functions as a bridge to convey information from gene-specific regulatory proteins to the basal RNA polymerase II transcription machinery. Mediator is recruited to promoters by direct interactions with regulatory proteins and serves as a scaffold for the assembly of a functional preinitiation complex with RNA polymerase II and the general transcription factors.</text>
</comment>
<evidence type="ECO:0000256" key="1">
    <source>
        <dbReference type="ARBA" id="ARBA00004123"/>
    </source>
</evidence>
<keyword evidence="11" id="KW-1185">Reference proteome</keyword>
<dbReference type="eggNOG" id="KOG1510">
    <property type="taxonomic scope" value="Eukaryota"/>
</dbReference>
<dbReference type="KEGG" id="kng:KNAG_0F03440"/>
<sequence length="141" mass="15738">MADRLTQLQVCLDQLMEQFCAALNYVDKSHGFSPLGPGEPVVADKHAPPLPPQEEFLGTVDELSGDIILKTRQLMKLIDSLPGVDVSEAEQLRRIDSLQQQLVATEQRKINVVREKDQLLRDVDQLISMFVAGIADSRQQS</sequence>
<evidence type="ECO:0000313" key="11">
    <source>
        <dbReference type="Proteomes" id="UP000006310"/>
    </source>
</evidence>
<comment type="subcellular location">
    <subcellularLocation>
        <location evidence="1 8">Nucleus</location>
    </subcellularLocation>
</comment>
<evidence type="ECO:0000256" key="6">
    <source>
        <dbReference type="ARBA" id="ARBA00023163"/>
    </source>
</evidence>
<evidence type="ECO:0000256" key="3">
    <source>
        <dbReference type="ARBA" id="ARBA00019691"/>
    </source>
</evidence>
<gene>
    <name evidence="10" type="primary">KNAG0F03440</name>
    <name evidence="10" type="ordered locus">KNAG_0F03440</name>
</gene>
<comment type="similarity">
    <text evidence="2 8">Belongs to the Mediator complex subunit 21 family.</text>
</comment>
<keyword evidence="7 8" id="KW-0539">Nucleus</keyword>
<evidence type="ECO:0000256" key="9">
    <source>
        <dbReference type="SAM" id="Coils"/>
    </source>
</evidence>
<dbReference type="GO" id="GO:0061629">
    <property type="term" value="F:RNA polymerase II-specific DNA-binding transcription factor binding"/>
    <property type="evidence" value="ECO:0007669"/>
    <property type="project" value="EnsemblFungi"/>
</dbReference>
<evidence type="ECO:0000256" key="2">
    <source>
        <dbReference type="ARBA" id="ARBA00005770"/>
    </source>
</evidence>
<dbReference type="GO" id="GO:0032968">
    <property type="term" value="P:positive regulation of transcription elongation by RNA polymerase II"/>
    <property type="evidence" value="ECO:0007669"/>
    <property type="project" value="EnsemblFungi"/>
</dbReference>
<keyword evidence="5 8" id="KW-0010">Activator</keyword>
<dbReference type="EMBL" id="HE978319">
    <property type="protein sequence ID" value="CCK71006.1"/>
    <property type="molecule type" value="Genomic_DNA"/>
</dbReference>
<reference evidence="10 11" key="1">
    <citation type="journal article" date="2011" name="Proc. Natl. Acad. Sci. U.S.A.">
        <title>Evolutionary erosion of yeast sex chromosomes by mating-type switching accidents.</title>
        <authorList>
            <person name="Gordon J.L."/>
            <person name="Armisen D."/>
            <person name="Proux-Wera E."/>
            <person name="Oheigeartaigh S.S."/>
            <person name="Byrne K.P."/>
            <person name="Wolfe K.H."/>
        </authorList>
    </citation>
    <scope>NUCLEOTIDE SEQUENCE [LARGE SCALE GENOMIC DNA]</scope>
    <source>
        <strain evidence="11">ATCC MYA-139 / BCRC 22969 / CBS 8797 / CCRC 22969 / KCTC 17520 / NBRC 10181 / NCYC 3082</strain>
    </source>
</reference>
<dbReference type="Proteomes" id="UP000006310">
    <property type="component" value="Chromosome 6"/>
</dbReference>
<keyword evidence="4 8" id="KW-0805">Transcription regulation</keyword>
<keyword evidence="9" id="KW-0175">Coiled coil</keyword>
<dbReference type="SUPFAM" id="SSF140718">
    <property type="entry name" value="Mediator hinge subcomplex-like"/>
    <property type="match status" value="1"/>
</dbReference>
<dbReference type="HOGENOM" id="CLU_094271_1_0_1"/>
<dbReference type="GO" id="GO:0060261">
    <property type="term" value="P:positive regulation of transcription initiation by RNA polymerase II"/>
    <property type="evidence" value="ECO:0007669"/>
    <property type="project" value="EnsemblFungi"/>
</dbReference>
<dbReference type="PANTHER" id="PTHR13381">
    <property type="entry name" value="RNA POLYMERASE II HOLOENZYME COMPONENT SRB7"/>
    <property type="match status" value="1"/>
</dbReference>
<keyword evidence="6 8" id="KW-0804">Transcription</keyword>
<dbReference type="OrthoDB" id="526653at2759"/>
<organism evidence="10 11">
    <name type="scientific">Huiozyma naganishii (strain ATCC MYA-139 / BCRC 22969 / CBS 8797 / KCTC 17520 / NBRC 10181 / NCYC 3082 / Yp74L-3)</name>
    <name type="common">Yeast</name>
    <name type="synonym">Kazachstania naganishii</name>
    <dbReference type="NCBI Taxonomy" id="1071383"/>
    <lineage>
        <taxon>Eukaryota</taxon>
        <taxon>Fungi</taxon>
        <taxon>Dikarya</taxon>
        <taxon>Ascomycota</taxon>
        <taxon>Saccharomycotina</taxon>
        <taxon>Saccharomycetes</taxon>
        <taxon>Saccharomycetales</taxon>
        <taxon>Saccharomycetaceae</taxon>
        <taxon>Huiozyma</taxon>
    </lineage>
</organism>
<dbReference type="GO" id="GO:0003713">
    <property type="term" value="F:transcription coactivator activity"/>
    <property type="evidence" value="ECO:0007669"/>
    <property type="project" value="EnsemblFungi"/>
</dbReference>
<dbReference type="GO" id="GO:0070847">
    <property type="term" value="C:core mediator complex"/>
    <property type="evidence" value="ECO:0007669"/>
    <property type="project" value="EnsemblFungi"/>
</dbReference>
<dbReference type="STRING" id="1071383.J7S8P2"/>
<comment type="subunit">
    <text evidence="8">Component of the Mediator complex.</text>
</comment>
<evidence type="ECO:0000256" key="4">
    <source>
        <dbReference type="ARBA" id="ARBA00023015"/>
    </source>
</evidence>
<dbReference type="InterPro" id="IPR037212">
    <property type="entry name" value="Med7/Med21-like"/>
</dbReference>
<dbReference type="RefSeq" id="XP_022465252.1">
    <property type="nucleotide sequence ID" value="XM_022608792.1"/>
</dbReference>
<dbReference type="GO" id="GO:0003714">
    <property type="term" value="F:transcription corepressor activity"/>
    <property type="evidence" value="ECO:0007669"/>
    <property type="project" value="EnsemblFungi"/>
</dbReference>
<evidence type="ECO:0000313" key="10">
    <source>
        <dbReference type="EMBL" id="CCK71006.1"/>
    </source>
</evidence>
<evidence type="ECO:0000256" key="5">
    <source>
        <dbReference type="ARBA" id="ARBA00023159"/>
    </source>
</evidence>
<dbReference type="Pfam" id="PF11221">
    <property type="entry name" value="Med21"/>
    <property type="match status" value="1"/>
</dbReference>
<evidence type="ECO:0000256" key="7">
    <source>
        <dbReference type="ARBA" id="ARBA00023242"/>
    </source>
</evidence>
<name>J7S8P2_HUIN7</name>
<dbReference type="AlphaFoldDB" id="J7S8P2"/>
<proteinExistence type="inferred from homology"/>
<dbReference type="GeneID" id="34526721"/>
<protein>
    <recommendedName>
        <fullName evidence="3 8">Mediator of RNA polymerase II transcription subunit 21</fullName>
    </recommendedName>
</protein>
<dbReference type="PANTHER" id="PTHR13381:SF0">
    <property type="entry name" value="MEDIATOR OF RNA POLYMERASE II TRANSCRIPTION SUBUNIT 21"/>
    <property type="match status" value="1"/>
</dbReference>
<accession>J7S8P2</accession>
<dbReference type="GO" id="GO:0000122">
    <property type="term" value="P:negative regulation of transcription by RNA polymerase II"/>
    <property type="evidence" value="ECO:0007669"/>
    <property type="project" value="EnsemblFungi"/>
</dbReference>
<reference evidence="11" key="2">
    <citation type="submission" date="2012-08" db="EMBL/GenBank/DDBJ databases">
        <title>Genome sequence of Kazachstania naganishii.</title>
        <authorList>
            <person name="Gordon J.L."/>
            <person name="Armisen D."/>
            <person name="Proux-Wera E."/>
            <person name="OhEigeartaigh S.S."/>
            <person name="Byrne K.P."/>
            <person name="Wolfe K.H."/>
        </authorList>
    </citation>
    <scope>NUCLEOTIDE SEQUENCE [LARGE SCALE GENOMIC DNA]</scope>
    <source>
        <strain evidence="11">ATCC MYA-139 / BCRC 22969 / CBS 8797 / CCRC 22969 / KCTC 17520 / NBRC 10181 / NCYC 3082</strain>
    </source>
</reference>
<dbReference type="GO" id="GO:0051123">
    <property type="term" value="P:RNA polymerase II preinitiation complex assembly"/>
    <property type="evidence" value="ECO:0007669"/>
    <property type="project" value="EnsemblFungi"/>
</dbReference>
<dbReference type="Gene3D" id="6.10.280.10">
    <property type="entry name" value="Mediator complex, subunit Med21"/>
    <property type="match status" value="1"/>
</dbReference>
<feature type="coiled-coil region" evidence="9">
    <location>
        <begin position="88"/>
        <end position="115"/>
    </location>
</feature>
<dbReference type="OMA" id="LTTYHDH"/>